<dbReference type="InterPro" id="IPR018076">
    <property type="entry name" value="T2SS_GspF_dom"/>
</dbReference>
<keyword evidence="4 7" id="KW-0812">Transmembrane</keyword>
<name>A0ABS6G532_9FIRM</name>
<feature type="domain" description="Type II secretion system protein GspF" evidence="9">
    <location>
        <begin position="269"/>
        <end position="391"/>
    </location>
</feature>
<dbReference type="RefSeq" id="WP_216418440.1">
    <property type="nucleotide sequence ID" value="NZ_JAHLQK010000005.1"/>
</dbReference>
<evidence type="ECO:0000256" key="5">
    <source>
        <dbReference type="ARBA" id="ARBA00022989"/>
    </source>
</evidence>
<evidence type="ECO:0000256" key="8">
    <source>
        <dbReference type="SAM" id="Phobius"/>
    </source>
</evidence>
<proteinExistence type="inferred from homology"/>
<feature type="transmembrane region" description="Helical" evidence="8">
    <location>
        <begin position="219"/>
        <end position="238"/>
    </location>
</feature>
<dbReference type="PANTHER" id="PTHR30012">
    <property type="entry name" value="GENERAL SECRETION PATHWAY PROTEIN"/>
    <property type="match status" value="1"/>
</dbReference>
<evidence type="ECO:0000256" key="4">
    <source>
        <dbReference type="ARBA" id="ARBA00022692"/>
    </source>
</evidence>
<gene>
    <name evidence="10" type="ORF">KQI88_14305</name>
</gene>
<dbReference type="Proteomes" id="UP000779508">
    <property type="component" value="Unassembled WGS sequence"/>
</dbReference>
<dbReference type="Pfam" id="PF00482">
    <property type="entry name" value="T2SSF"/>
    <property type="match status" value="2"/>
</dbReference>
<organism evidence="10 11">
    <name type="scientific">Alkaliphilus flagellatus</name>
    <dbReference type="NCBI Taxonomy" id="2841507"/>
    <lineage>
        <taxon>Bacteria</taxon>
        <taxon>Bacillati</taxon>
        <taxon>Bacillota</taxon>
        <taxon>Clostridia</taxon>
        <taxon>Peptostreptococcales</taxon>
        <taxon>Natronincolaceae</taxon>
        <taxon>Alkaliphilus</taxon>
    </lineage>
</organism>
<dbReference type="PANTHER" id="PTHR30012:SF0">
    <property type="entry name" value="TYPE II SECRETION SYSTEM PROTEIN F-RELATED"/>
    <property type="match status" value="1"/>
</dbReference>
<dbReference type="EMBL" id="JAHLQK010000005">
    <property type="protein sequence ID" value="MBU5677592.1"/>
    <property type="molecule type" value="Genomic_DNA"/>
</dbReference>
<evidence type="ECO:0000256" key="7">
    <source>
        <dbReference type="RuleBase" id="RU003923"/>
    </source>
</evidence>
<comment type="caution">
    <text evidence="10">The sequence shown here is derived from an EMBL/GenBank/DDBJ whole genome shotgun (WGS) entry which is preliminary data.</text>
</comment>
<accession>A0ABS6G532</accession>
<keyword evidence="11" id="KW-1185">Reference proteome</keyword>
<feature type="transmembrane region" description="Helical" evidence="8">
    <location>
        <begin position="169"/>
        <end position="194"/>
    </location>
</feature>
<evidence type="ECO:0000256" key="3">
    <source>
        <dbReference type="ARBA" id="ARBA00022475"/>
    </source>
</evidence>
<comment type="similarity">
    <text evidence="7">Belongs to the GSP F family.</text>
</comment>
<protein>
    <submittedName>
        <fullName evidence="10">Type II secretion system F family protein</fullName>
    </submittedName>
</protein>
<evidence type="ECO:0000259" key="9">
    <source>
        <dbReference type="Pfam" id="PF00482"/>
    </source>
</evidence>
<keyword evidence="3" id="KW-1003">Cell membrane</keyword>
<evidence type="ECO:0000256" key="1">
    <source>
        <dbReference type="ARBA" id="ARBA00004651"/>
    </source>
</evidence>
<dbReference type="InterPro" id="IPR003004">
    <property type="entry name" value="GspF/PilC"/>
</dbReference>
<reference evidence="10 11" key="1">
    <citation type="submission" date="2021-06" db="EMBL/GenBank/DDBJ databases">
        <authorList>
            <person name="Sun Q."/>
            <person name="Li D."/>
        </authorList>
    </citation>
    <scope>NUCLEOTIDE SEQUENCE [LARGE SCALE GENOMIC DNA]</scope>
    <source>
        <strain evidence="10 11">MSJ-5</strain>
    </source>
</reference>
<comment type="subcellular location">
    <subcellularLocation>
        <location evidence="1 7">Cell membrane</location>
        <topology evidence="1 7">Multi-pass membrane protein</topology>
    </subcellularLocation>
</comment>
<evidence type="ECO:0000313" key="10">
    <source>
        <dbReference type="EMBL" id="MBU5677592.1"/>
    </source>
</evidence>
<dbReference type="PROSITE" id="PS00874">
    <property type="entry name" value="T2SP_F"/>
    <property type="match status" value="1"/>
</dbReference>
<keyword evidence="5 8" id="KW-1133">Transmembrane helix</keyword>
<dbReference type="InterPro" id="IPR001992">
    <property type="entry name" value="T2SS_GspF/T4SS_PilC_CS"/>
</dbReference>
<evidence type="ECO:0000256" key="2">
    <source>
        <dbReference type="ARBA" id="ARBA00022448"/>
    </source>
</evidence>
<feature type="transmembrane region" description="Helical" evidence="8">
    <location>
        <begin position="372"/>
        <end position="393"/>
    </location>
</feature>
<evidence type="ECO:0000313" key="11">
    <source>
        <dbReference type="Proteomes" id="UP000779508"/>
    </source>
</evidence>
<sequence>MPLYEYKAITDKGESLSGTYEAVNENEVIAMLRQSRHYPMKVKETVKKNNILDISIFKSVKIKDLAIFCRQFYTMLNAGIPIINCLEVLKVQTENKKLKNTLDDVYDDIQKGAAFSTSLKNHKKVFPDLLVNMIEAGELSGNLDSILERMSFHYEKENKIANKIKAAMVYPLMLSTVSILVVIFLLVFVMPTFLSMFEKTTLPVPTRALLFVSYSLTSYWYVYTIGLILFILGFSQLYESERGKLFFDRLKFKIPVVKGATQKVVTSRFTRTLSTLLASGIPLIQALESTAKVSGNRVVELGMREVIDEISMGVTLTNSIKKIGVFPPMVISMIQIGEDSGQLDDILDKTANFYDEETESALQKMTTMIEPLMIIIMAIIIGLIVIAMILPMFDMINTISF</sequence>
<keyword evidence="2 7" id="KW-0813">Transport</keyword>
<evidence type="ECO:0000256" key="6">
    <source>
        <dbReference type="ARBA" id="ARBA00023136"/>
    </source>
</evidence>
<keyword evidence="6 8" id="KW-0472">Membrane</keyword>
<feature type="domain" description="Type II secretion system protein GspF" evidence="9">
    <location>
        <begin position="68"/>
        <end position="191"/>
    </location>
</feature>